<organism evidence="1">
    <name type="scientific">Roseihalotalea indica</name>
    <dbReference type="NCBI Taxonomy" id="2867963"/>
    <lineage>
        <taxon>Bacteria</taxon>
        <taxon>Pseudomonadati</taxon>
        <taxon>Bacteroidota</taxon>
        <taxon>Cytophagia</taxon>
        <taxon>Cytophagales</taxon>
        <taxon>Catalimonadaceae</taxon>
        <taxon>Roseihalotalea</taxon>
    </lineage>
</organism>
<reference evidence="1" key="1">
    <citation type="journal article" date="2023" name="Comput. Struct. Biotechnol. J.">
        <title>Discovery of a novel marine Bacteroidetes with a rich repertoire of carbohydrate-active enzymes.</title>
        <authorList>
            <person name="Chen B."/>
            <person name="Liu G."/>
            <person name="Chen Q."/>
            <person name="Wang H."/>
            <person name="Liu L."/>
            <person name="Tang K."/>
        </authorList>
    </citation>
    <scope>NUCLEOTIDE SEQUENCE</scope>
    <source>
        <strain evidence="1">TK19036</strain>
    </source>
</reference>
<name>A0AA49PYX6_9BACT</name>
<reference evidence="1" key="2">
    <citation type="journal article" date="2024" name="Antonie Van Leeuwenhoek">
        <title>Roseihalotalea indica gen. nov., sp. nov., a halophilic Bacteroidetes from mesopelagic Southwest Indian Ocean with higher carbohydrate metabolic potential.</title>
        <authorList>
            <person name="Chen B."/>
            <person name="Zhang M."/>
            <person name="Lin D."/>
            <person name="Ye J."/>
            <person name="Tang K."/>
        </authorList>
    </citation>
    <scope>NUCLEOTIDE SEQUENCE</scope>
    <source>
        <strain evidence="1">TK19036</strain>
    </source>
</reference>
<accession>A0AA49PYX6</accession>
<gene>
    <name evidence="1" type="ORF">K4G66_14590</name>
</gene>
<proteinExistence type="predicted"/>
<evidence type="ECO:0000313" key="1">
    <source>
        <dbReference type="EMBL" id="WKN39918.1"/>
    </source>
</evidence>
<dbReference type="AlphaFoldDB" id="A0AA49PYX6"/>
<sequence>MKKDINFPKVEGVRMAIGRKKNTVSDDYEFHVYLINENDFSLENVLVNSSGYSKKKTKKTSVLRHYLHTLAPQSVAKVELINPDLFALVNQFWVSYYRDQEVYDKKFVFMPDSVTEENFQYIESLDMEGVLHA</sequence>
<protein>
    <submittedName>
        <fullName evidence="1">Uncharacterized protein</fullName>
    </submittedName>
</protein>
<dbReference type="EMBL" id="CP120682">
    <property type="protein sequence ID" value="WKN39918.1"/>
    <property type="molecule type" value="Genomic_DNA"/>
</dbReference>